<dbReference type="OrthoDB" id="21421at2"/>
<keyword evidence="3" id="KW-1185">Reference proteome</keyword>
<dbReference type="NCBIfam" id="NF002502">
    <property type="entry name" value="PRK01842.1"/>
    <property type="match status" value="1"/>
</dbReference>
<dbReference type="AlphaFoldDB" id="A0A149PY44"/>
<feature type="domain" description="YchJ-like middle NTF2-like" evidence="1">
    <location>
        <begin position="51"/>
        <end position="147"/>
    </location>
</feature>
<dbReference type="SUPFAM" id="SSF54427">
    <property type="entry name" value="NTF2-like"/>
    <property type="match status" value="1"/>
</dbReference>
<dbReference type="Gene3D" id="3.10.450.50">
    <property type="match status" value="1"/>
</dbReference>
<comment type="caution">
    <text evidence="2">The sequence shown here is derived from an EMBL/GenBank/DDBJ whole genome shotgun (WGS) entry which is preliminary data.</text>
</comment>
<dbReference type="InterPro" id="IPR048469">
    <property type="entry name" value="YchJ-like_M"/>
</dbReference>
<reference evidence="2 3" key="1">
    <citation type="journal article" date="2015" name="Int. J. Syst. Evol. Microbiol.">
        <title>Burkholderia monticola sp. nov., isolated from mountain soil.</title>
        <authorList>
            <person name="Baek I."/>
            <person name="Seo B."/>
            <person name="Lee I."/>
            <person name="Yi H."/>
            <person name="Chun J."/>
        </authorList>
    </citation>
    <scope>NUCLEOTIDE SEQUENCE [LARGE SCALE GENOMIC DNA]</scope>
    <source>
        <strain evidence="2 3">JC2948</strain>
    </source>
</reference>
<organism evidence="2 3">
    <name type="scientific">Paraburkholderia monticola</name>
    <dbReference type="NCBI Taxonomy" id="1399968"/>
    <lineage>
        <taxon>Bacteria</taxon>
        <taxon>Pseudomonadati</taxon>
        <taxon>Pseudomonadota</taxon>
        <taxon>Betaproteobacteria</taxon>
        <taxon>Burkholderiales</taxon>
        <taxon>Burkholderiaceae</taxon>
        <taxon>Paraburkholderia</taxon>
    </lineage>
</organism>
<accession>A0A149PY44</accession>
<evidence type="ECO:0000313" key="3">
    <source>
        <dbReference type="Proteomes" id="UP000075613"/>
    </source>
</evidence>
<gene>
    <name evidence="2" type="ORF">CI15_07325</name>
</gene>
<evidence type="ECO:0000259" key="1">
    <source>
        <dbReference type="Pfam" id="PF17775"/>
    </source>
</evidence>
<dbReference type="Pfam" id="PF17775">
    <property type="entry name" value="YchJ_M-like"/>
    <property type="match status" value="1"/>
</dbReference>
<evidence type="ECO:0000313" key="2">
    <source>
        <dbReference type="EMBL" id="KXU89978.1"/>
    </source>
</evidence>
<sequence>MIKPLLSLQRPVDCPCGGATPDARGGTAIKAPRFAQCCGRYIDGNEAAPRALELMRSRYSAYVLGATDYLRATWDARTCPADLDADPTAPDAPRWLGLQIKAFAESDADHASVEFIARYKVGGRAHRLHELSRFQRGEDGRWRYVDGDVSE</sequence>
<dbReference type="EMBL" id="LRBG01000004">
    <property type="protein sequence ID" value="KXU89978.1"/>
    <property type="molecule type" value="Genomic_DNA"/>
</dbReference>
<protein>
    <recommendedName>
        <fullName evidence="1">YchJ-like middle NTF2-like domain-containing protein</fullName>
    </recommendedName>
</protein>
<dbReference type="InterPro" id="IPR032710">
    <property type="entry name" value="NTF2-like_dom_sf"/>
</dbReference>
<dbReference type="STRING" id="1399968.CI15_07325"/>
<dbReference type="RefSeq" id="WP_062125664.1">
    <property type="nucleotide sequence ID" value="NZ_LRBG01000004.1"/>
</dbReference>
<dbReference type="Proteomes" id="UP000075613">
    <property type="component" value="Unassembled WGS sequence"/>
</dbReference>
<name>A0A149PY44_9BURK</name>
<proteinExistence type="predicted"/>